<keyword evidence="4" id="KW-1185">Reference proteome</keyword>
<gene>
    <name evidence="3" type="ORF">NUM_59570</name>
</gene>
<accession>A0A8J4AGI0</accession>
<feature type="transmembrane region" description="Helical" evidence="2">
    <location>
        <begin position="47"/>
        <end position="73"/>
    </location>
</feature>
<dbReference type="EMBL" id="BOPO01000125">
    <property type="protein sequence ID" value="GIL30703.1"/>
    <property type="molecule type" value="Genomic_DNA"/>
</dbReference>
<feature type="compositionally biased region" description="Pro residues" evidence="1">
    <location>
        <begin position="189"/>
        <end position="203"/>
    </location>
</feature>
<feature type="compositionally biased region" description="Polar residues" evidence="1">
    <location>
        <begin position="143"/>
        <end position="163"/>
    </location>
</feature>
<comment type="caution">
    <text evidence="3">The sequence shown here is derived from an EMBL/GenBank/DDBJ whole genome shotgun (WGS) entry which is preliminary data.</text>
</comment>
<evidence type="ECO:0000313" key="3">
    <source>
        <dbReference type="EMBL" id="GIL30703.1"/>
    </source>
</evidence>
<keyword evidence="2" id="KW-0472">Membrane</keyword>
<dbReference type="Proteomes" id="UP000614996">
    <property type="component" value="Unassembled WGS sequence"/>
</dbReference>
<name>A0A8J4AGI0_9ACTN</name>
<reference evidence="4" key="1">
    <citation type="journal article" date="2021" name="Int. J. Syst. Evol. Microbiol.">
        <title>Actinocatenispora comari sp. nov., an endophytic actinomycete isolated from aerial parts of Comarum salesowianum.</title>
        <authorList>
            <person name="Oyunbileg N."/>
            <person name="Iizaka Y."/>
            <person name="Hamada M."/>
            <person name="Davaapurev B.O."/>
            <person name="Fukumoto A."/>
            <person name="Tsetseg B."/>
            <person name="Kato F."/>
            <person name="Tamura T."/>
            <person name="Batkhuu J."/>
            <person name="Anzai Y."/>
        </authorList>
    </citation>
    <scope>NUCLEOTIDE SEQUENCE [LARGE SCALE GENOMIC DNA]</scope>
    <source>
        <strain evidence="4">NUM-2625</strain>
    </source>
</reference>
<dbReference type="AlphaFoldDB" id="A0A8J4AGI0"/>
<feature type="transmembrane region" description="Helical" evidence="2">
    <location>
        <begin position="93"/>
        <end position="108"/>
    </location>
</feature>
<evidence type="ECO:0000256" key="2">
    <source>
        <dbReference type="SAM" id="Phobius"/>
    </source>
</evidence>
<evidence type="ECO:0000313" key="4">
    <source>
        <dbReference type="Proteomes" id="UP000614996"/>
    </source>
</evidence>
<feature type="transmembrane region" description="Helical" evidence="2">
    <location>
        <begin position="12"/>
        <end position="40"/>
    </location>
</feature>
<keyword evidence="2" id="KW-1133">Transmembrane helix</keyword>
<protein>
    <submittedName>
        <fullName evidence="3">Uncharacterized protein</fullName>
    </submittedName>
</protein>
<keyword evidence="2" id="KW-0812">Transmembrane</keyword>
<evidence type="ECO:0000256" key="1">
    <source>
        <dbReference type="SAM" id="MobiDB-lite"/>
    </source>
</evidence>
<proteinExistence type="predicted"/>
<organism evidence="3 4">
    <name type="scientific">Actinocatenispora comari</name>
    <dbReference type="NCBI Taxonomy" id="2807577"/>
    <lineage>
        <taxon>Bacteria</taxon>
        <taxon>Bacillati</taxon>
        <taxon>Actinomycetota</taxon>
        <taxon>Actinomycetes</taxon>
        <taxon>Micromonosporales</taxon>
        <taxon>Micromonosporaceae</taxon>
        <taxon>Actinocatenispora</taxon>
    </lineage>
</organism>
<feature type="region of interest" description="Disordered" evidence="1">
    <location>
        <begin position="113"/>
        <end position="231"/>
    </location>
</feature>
<sequence>MPYVSEGSPKVLNFILSLALAYGPDIVAAIVGLVLSLIMIKRRGSLYALFGFLAMLVAAGIGTVELVYVVWFASHNPDTALMVNRVLEGARDVVALASWALILVALFVKPKPEPAKSTTAPGGGATQAGWPTQSAAGPALGGQSASVPAQPGTAQPGSAQPGTAQPGVARPVSGQPAAQPAPGFGQPVPGQPQPGFAPQPPQPGFGQPQPGAGGNAGTPQWGQPGAGPSPY</sequence>
<feature type="compositionally biased region" description="Low complexity" evidence="1">
    <location>
        <begin position="174"/>
        <end position="188"/>
    </location>
</feature>
<dbReference type="RefSeq" id="WP_207128295.1">
    <property type="nucleotide sequence ID" value="NZ_BOPO01000125.1"/>
</dbReference>